<dbReference type="OMA" id="NIMMDSE"/>
<dbReference type="Pfam" id="PF10346">
    <property type="entry name" value="Con-6"/>
    <property type="match status" value="1"/>
</dbReference>
<organism evidence="2">
    <name type="scientific">Neurospora crassa</name>
    <dbReference type="NCBI Taxonomy" id="5141"/>
    <lineage>
        <taxon>Eukaryota</taxon>
        <taxon>Fungi</taxon>
        <taxon>Dikarya</taxon>
        <taxon>Ascomycota</taxon>
        <taxon>Pezizomycotina</taxon>
        <taxon>Sordariomycetes</taxon>
        <taxon>Sordariomycetidae</taxon>
        <taxon>Sordariales</taxon>
        <taxon>Sordariaceae</taxon>
        <taxon>Neurospora</taxon>
    </lineage>
</organism>
<protein>
    <submittedName>
        <fullName evidence="2">Related to conidiation protein con-6</fullName>
    </submittedName>
</protein>
<reference evidence="2" key="1">
    <citation type="submission" date="2002-01" db="EMBL/GenBank/DDBJ databases">
        <authorList>
            <person name="Schulte U."/>
            <person name="Aign V."/>
            <person name="Hoheisel J."/>
            <person name="Brandt P."/>
            <person name="Fartmann B."/>
            <person name="Holland R."/>
            <person name="Nyakatura G."/>
            <person name="Mewes H.W."/>
            <person name="Mannhaupt G."/>
        </authorList>
    </citation>
    <scope>NUCLEOTIDE SEQUENCE</scope>
</reference>
<feature type="compositionally biased region" description="Polar residues" evidence="1">
    <location>
        <begin position="1"/>
        <end position="18"/>
    </location>
</feature>
<feature type="compositionally biased region" description="Basic and acidic residues" evidence="1">
    <location>
        <begin position="20"/>
        <end position="31"/>
    </location>
</feature>
<dbReference type="HOGENOM" id="CLU_1917609_0_0_1"/>
<reference evidence="2" key="2">
    <citation type="submission" date="2002-01" db="EMBL/GenBank/DDBJ databases">
        <authorList>
            <person name="German Neurospora genome project"/>
        </authorList>
    </citation>
    <scope>NUCLEOTIDE SEQUENCE</scope>
</reference>
<sequence>MAEPTGQLSSQGAKSAMSNDMKELNEGKEHTSNVIRGHKANLANPRIGIGIPLDTSEESKQHSEKVIEELGGSGTQESLRNNPVNRSSFWHSGPPHRCIKASQVMRHERLAARKRSNIMMDSEKYVMNKLGR</sequence>
<feature type="compositionally biased region" description="Basic and acidic residues" evidence="1">
    <location>
        <begin position="57"/>
        <end position="68"/>
    </location>
</feature>
<dbReference type="AlphaFoldDB" id="Q8X0D2"/>
<evidence type="ECO:0000256" key="1">
    <source>
        <dbReference type="SAM" id="MobiDB-lite"/>
    </source>
</evidence>
<name>Q8X0D2_NEUCS</name>
<evidence type="ECO:0000313" key="2">
    <source>
        <dbReference type="EMBL" id="CAD21327.1"/>
    </source>
</evidence>
<feature type="region of interest" description="Disordered" evidence="1">
    <location>
        <begin position="1"/>
        <end position="95"/>
    </location>
</feature>
<accession>Q8X0D2</accession>
<proteinExistence type="predicted"/>
<dbReference type="EMBL" id="AL670007">
    <property type="protein sequence ID" value="CAD21327.1"/>
    <property type="molecule type" value="Genomic_DNA"/>
</dbReference>
<dbReference type="VEuPathDB" id="FungiDB:NCU01064"/>
<gene>
    <name evidence="2" type="primary">B14A6.250</name>
</gene>
<dbReference type="InterPro" id="IPR018824">
    <property type="entry name" value="Conidiation-specific_6"/>
</dbReference>
<feature type="compositionally biased region" description="Polar residues" evidence="1">
    <location>
        <begin position="75"/>
        <end position="90"/>
    </location>
</feature>